<name>A0A8S5RRW0_9CAUD</name>
<keyword evidence="1" id="KW-0472">Membrane</keyword>
<evidence type="ECO:0000313" key="2">
    <source>
        <dbReference type="EMBL" id="DAE92223.1"/>
    </source>
</evidence>
<feature type="transmembrane region" description="Helical" evidence="1">
    <location>
        <begin position="12"/>
        <end position="32"/>
    </location>
</feature>
<protein>
    <submittedName>
        <fullName evidence="2">Uncharacterized protein</fullName>
    </submittedName>
</protein>
<organism evidence="2">
    <name type="scientific">Siphoviridae sp. ctES717</name>
    <dbReference type="NCBI Taxonomy" id="2827564"/>
    <lineage>
        <taxon>Viruses</taxon>
        <taxon>Duplodnaviria</taxon>
        <taxon>Heunggongvirae</taxon>
        <taxon>Uroviricota</taxon>
        <taxon>Caudoviricetes</taxon>
    </lineage>
</organism>
<sequence>MRTDFEKLYTNRCLLTILSVLLHASIFLPSVYNYTTYYYVCQ</sequence>
<dbReference type="EMBL" id="BK057795">
    <property type="protein sequence ID" value="DAE92223.1"/>
    <property type="molecule type" value="Genomic_DNA"/>
</dbReference>
<accession>A0A8S5RRW0</accession>
<proteinExistence type="predicted"/>
<keyword evidence="1" id="KW-0812">Transmembrane</keyword>
<keyword evidence="1" id="KW-1133">Transmembrane helix</keyword>
<reference evidence="2" key="1">
    <citation type="journal article" date="2021" name="Proc. Natl. Acad. Sci. U.S.A.">
        <title>A Catalog of Tens of Thousands of Viruses from Human Metagenomes Reveals Hidden Associations with Chronic Diseases.</title>
        <authorList>
            <person name="Tisza M.J."/>
            <person name="Buck C.B."/>
        </authorList>
    </citation>
    <scope>NUCLEOTIDE SEQUENCE</scope>
    <source>
        <strain evidence="2">CtES717</strain>
    </source>
</reference>
<evidence type="ECO:0000256" key="1">
    <source>
        <dbReference type="SAM" id="Phobius"/>
    </source>
</evidence>